<dbReference type="EMBL" id="WFKJ01000056">
    <property type="protein sequence ID" value="KAB7887917.1"/>
    <property type="molecule type" value="Genomic_DNA"/>
</dbReference>
<sequence length="132" mass="15476">MTDQLSWNNDGTSHRVSSFICYLYSKNEDYKVNGTIIEVYFEKEKLDVFFNKYELFLINDNSVPEVFSLLKASSNNQMKIKIANTKIDELKILIIMKDAGMNDNIIINELKKAKDSKVLNIEEFLYFRVKKD</sequence>
<evidence type="ECO:0000313" key="1">
    <source>
        <dbReference type="EMBL" id="KAB7885719.1"/>
    </source>
</evidence>
<organism evidence="1 4">
    <name type="scientific">Poseidonibacter ostreae</name>
    <dbReference type="NCBI Taxonomy" id="2654171"/>
    <lineage>
        <taxon>Bacteria</taxon>
        <taxon>Pseudomonadati</taxon>
        <taxon>Campylobacterota</taxon>
        <taxon>Epsilonproteobacteria</taxon>
        <taxon>Campylobacterales</taxon>
        <taxon>Arcobacteraceae</taxon>
        <taxon>Poseidonibacter</taxon>
    </lineage>
</organism>
<keyword evidence="3" id="KW-1185">Reference proteome</keyword>
<evidence type="ECO:0000313" key="3">
    <source>
        <dbReference type="Proteomes" id="UP000461010"/>
    </source>
</evidence>
<reference evidence="3 4" key="1">
    <citation type="submission" date="2019-10" db="EMBL/GenBank/DDBJ databases">
        <title>Poseidonibacter ostreae sp. nov., isolated from the gut of the Ostrea denselamellosa.</title>
        <authorList>
            <person name="Choi A."/>
        </authorList>
    </citation>
    <scope>NUCLEOTIDE SEQUENCE [LARGE SCALE GENOMIC DNA]</scope>
    <source>
        <strain evidence="1 4">SJOD-M-33</strain>
        <strain evidence="2 3">SJOD-M-5</strain>
    </source>
</reference>
<evidence type="ECO:0000313" key="2">
    <source>
        <dbReference type="EMBL" id="KAB7887917.1"/>
    </source>
</evidence>
<dbReference type="EMBL" id="WFKK01000052">
    <property type="protein sequence ID" value="KAB7885719.1"/>
    <property type="molecule type" value="Genomic_DNA"/>
</dbReference>
<evidence type="ECO:0000313" key="4">
    <source>
        <dbReference type="Proteomes" id="UP000472839"/>
    </source>
</evidence>
<comment type="caution">
    <text evidence="1">The sequence shown here is derived from an EMBL/GenBank/DDBJ whole genome shotgun (WGS) entry which is preliminary data.</text>
</comment>
<protein>
    <submittedName>
        <fullName evidence="1">Uncharacterized protein</fullName>
    </submittedName>
</protein>
<dbReference type="Proteomes" id="UP000472839">
    <property type="component" value="Unassembled WGS sequence"/>
</dbReference>
<dbReference type="RefSeq" id="WP_152191909.1">
    <property type="nucleotide sequence ID" value="NZ_WFKI01000037.1"/>
</dbReference>
<gene>
    <name evidence="2" type="ORF">GBG18_13580</name>
    <name evidence="1" type="ORF">GBG19_13535</name>
</gene>
<dbReference type="AlphaFoldDB" id="A0A6L4WPA5"/>
<dbReference type="Proteomes" id="UP000461010">
    <property type="component" value="Unassembled WGS sequence"/>
</dbReference>
<proteinExistence type="predicted"/>
<accession>A0A6L4WPA5</accession>
<name>A0A6L4WPA5_9BACT</name>